<feature type="non-terminal residue" evidence="9">
    <location>
        <position position="200"/>
    </location>
</feature>
<keyword evidence="5" id="KW-0479">Metal-binding</keyword>
<evidence type="ECO:0000313" key="9">
    <source>
        <dbReference type="EMBL" id="EKC53472.1"/>
    </source>
</evidence>
<name>K1RY85_9ZZZZ</name>
<dbReference type="PANTHER" id="PTHR42742:SF3">
    <property type="entry name" value="FRUCTOKINASE"/>
    <property type="match status" value="1"/>
</dbReference>
<evidence type="ECO:0000256" key="6">
    <source>
        <dbReference type="ARBA" id="ARBA00022833"/>
    </source>
</evidence>
<feature type="domain" description="Phosphomannose isomerase type I catalytic" evidence="8">
    <location>
        <begin position="2"/>
        <end position="92"/>
    </location>
</feature>
<evidence type="ECO:0000256" key="4">
    <source>
        <dbReference type="ARBA" id="ARBA00011956"/>
    </source>
</evidence>
<evidence type="ECO:0000256" key="3">
    <source>
        <dbReference type="ARBA" id="ARBA00010772"/>
    </source>
</evidence>
<comment type="caution">
    <text evidence="9">The sequence shown here is derived from an EMBL/GenBank/DDBJ whole genome shotgun (WGS) entry which is preliminary data.</text>
</comment>
<dbReference type="EC" id="5.3.1.8" evidence="4"/>
<comment type="cofactor">
    <cofactor evidence="2">
        <name>Zn(2+)</name>
        <dbReference type="ChEBI" id="CHEBI:29105"/>
    </cofactor>
</comment>
<dbReference type="InterPro" id="IPR051804">
    <property type="entry name" value="Carb_Metab_Reg_Kinase/Isom"/>
</dbReference>
<keyword evidence="7 9" id="KW-0413">Isomerase</keyword>
<reference evidence="9" key="1">
    <citation type="journal article" date="2013" name="Environ. Microbiol.">
        <title>Microbiota from the distal guts of lean and obese adolescents exhibit partial functional redundancy besides clear differences in community structure.</title>
        <authorList>
            <person name="Ferrer M."/>
            <person name="Ruiz A."/>
            <person name="Lanza F."/>
            <person name="Haange S.B."/>
            <person name="Oberbach A."/>
            <person name="Till H."/>
            <person name="Bargiela R."/>
            <person name="Campoy C."/>
            <person name="Segura M.T."/>
            <person name="Richter M."/>
            <person name="von Bergen M."/>
            <person name="Seifert J."/>
            <person name="Suarez A."/>
        </authorList>
    </citation>
    <scope>NUCLEOTIDE SEQUENCE</scope>
</reference>
<dbReference type="CDD" id="cd07010">
    <property type="entry name" value="cupin_PMI_type_I_N_bac"/>
    <property type="match status" value="1"/>
</dbReference>
<dbReference type="PANTHER" id="PTHR42742">
    <property type="entry name" value="TRANSCRIPTIONAL REPRESSOR MPRA"/>
    <property type="match status" value="1"/>
</dbReference>
<dbReference type="EMBL" id="AJWZ01008670">
    <property type="protein sequence ID" value="EKC53472.1"/>
    <property type="molecule type" value="Genomic_DNA"/>
</dbReference>
<dbReference type="InterPro" id="IPR001250">
    <property type="entry name" value="Man6P_Isoase-1"/>
</dbReference>
<comment type="catalytic activity">
    <reaction evidence="1">
        <text>D-mannose 6-phosphate = D-fructose 6-phosphate</text>
        <dbReference type="Rhea" id="RHEA:12356"/>
        <dbReference type="ChEBI" id="CHEBI:58735"/>
        <dbReference type="ChEBI" id="CHEBI:61527"/>
        <dbReference type="EC" id="5.3.1.8"/>
    </reaction>
</comment>
<dbReference type="InterPro" id="IPR046457">
    <property type="entry name" value="PMI_typeI_cat"/>
</dbReference>
<dbReference type="Gene3D" id="2.60.120.10">
    <property type="entry name" value="Jelly Rolls"/>
    <property type="match status" value="1"/>
</dbReference>
<protein>
    <recommendedName>
        <fullName evidence="4">mannose-6-phosphate isomerase</fullName>
        <ecNumber evidence="4">5.3.1.8</ecNumber>
    </recommendedName>
</protein>
<dbReference type="SUPFAM" id="SSF51182">
    <property type="entry name" value="RmlC-like cupins"/>
    <property type="match status" value="1"/>
</dbReference>
<proteinExistence type="inferred from homology"/>
<dbReference type="GO" id="GO:0008270">
    <property type="term" value="F:zinc ion binding"/>
    <property type="evidence" value="ECO:0007669"/>
    <property type="project" value="InterPro"/>
</dbReference>
<keyword evidence="6" id="KW-0862">Zinc</keyword>
<sequence>NIWGGTRLNREFGYPIEGDDIGECWGISAHPNGDGTVASGAYKGMKLSELWEKHPELFGDTGMDRFPLLVKIIDAKDDLSIQVHPDDAYAKAHENGSLGKTECWFILDCKENATLVVGHNAKTKEELEQMIHEGRWKEFIREIPIKPGDFIQIDPGTVHAIKGGTLLLETQQSSDITYRVYDYDRLSNGKPDQLHIVQSI</sequence>
<evidence type="ECO:0000256" key="7">
    <source>
        <dbReference type="ARBA" id="ARBA00023235"/>
    </source>
</evidence>
<gene>
    <name evidence="9" type="ORF">OBE_12577</name>
</gene>
<dbReference type="InterPro" id="IPR014710">
    <property type="entry name" value="RmlC-like_jellyroll"/>
</dbReference>
<dbReference type="GO" id="GO:0004476">
    <property type="term" value="F:mannose-6-phosphate isomerase activity"/>
    <property type="evidence" value="ECO:0007669"/>
    <property type="project" value="UniProtKB-EC"/>
</dbReference>
<accession>K1RY85</accession>
<dbReference type="InterPro" id="IPR011051">
    <property type="entry name" value="RmlC_Cupin_sf"/>
</dbReference>
<dbReference type="NCBIfam" id="TIGR00218">
    <property type="entry name" value="manA"/>
    <property type="match status" value="1"/>
</dbReference>
<feature type="non-terminal residue" evidence="9">
    <location>
        <position position="1"/>
    </location>
</feature>
<dbReference type="GO" id="GO:0005975">
    <property type="term" value="P:carbohydrate metabolic process"/>
    <property type="evidence" value="ECO:0007669"/>
    <property type="project" value="InterPro"/>
</dbReference>
<comment type="similarity">
    <text evidence="3">Belongs to the mannose-6-phosphate isomerase type 1 family.</text>
</comment>
<evidence type="ECO:0000256" key="2">
    <source>
        <dbReference type="ARBA" id="ARBA00001947"/>
    </source>
</evidence>
<evidence type="ECO:0000256" key="1">
    <source>
        <dbReference type="ARBA" id="ARBA00000757"/>
    </source>
</evidence>
<evidence type="ECO:0000256" key="5">
    <source>
        <dbReference type="ARBA" id="ARBA00022723"/>
    </source>
</evidence>
<organism evidence="9">
    <name type="scientific">human gut metagenome</name>
    <dbReference type="NCBI Taxonomy" id="408170"/>
    <lineage>
        <taxon>unclassified sequences</taxon>
        <taxon>metagenomes</taxon>
        <taxon>organismal metagenomes</taxon>
    </lineage>
</organism>
<dbReference type="Pfam" id="PF20511">
    <property type="entry name" value="PMI_typeI_cat"/>
    <property type="match status" value="1"/>
</dbReference>
<evidence type="ECO:0000259" key="8">
    <source>
        <dbReference type="Pfam" id="PF20511"/>
    </source>
</evidence>
<dbReference type="AlphaFoldDB" id="K1RY85"/>